<sequence>MYEYGEVLDGENDDVWVGLGGESQQHERGHDPNGKEKQHQRRRRQRRQDQRQDYHRRRKHQNRKRTQAETHKYHISESDEMKRRSIDLLFFFLMRLRRFDIM</sequence>
<evidence type="ECO:0000313" key="2">
    <source>
        <dbReference type="EMBL" id="PON53316.1"/>
    </source>
</evidence>
<proteinExistence type="predicted"/>
<feature type="compositionally biased region" description="Acidic residues" evidence="1">
    <location>
        <begin position="1"/>
        <end position="14"/>
    </location>
</feature>
<gene>
    <name evidence="2" type="ORF">PanWU01x14_203230</name>
</gene>
<feature type="compositionally biased region" description="Basic residues" evidence="1">
    <location>
        <begin position="54"/>
        <end position="65"/>
    </location>
</feature>
<evidence type="ECO:0000313" key="3">
    <source>
        <dbReference type="Proteomes" id="UP000237105"/>
    </source>
</evidence>
<evidence type="ECO:0000256" key="1">
    <source>
        <dbReference type="SAM" id="MobiDB-lite"/>
    </source>
</evidence>
<keyword evidence="3" id="KW-1185">Reference proteome</keyword>
<dbReference type="EMBL" id="JXTB01000208">
    <property type="protein sequence ID" value="PON53316.1"/>
    <property type="molecule type" value="Genomic_DNA"/>
</dbReference>
<dbReference type="AlphaFoldDB" id="A0A2P5BX09"/>
<dbReference type="Proteomes" id="UP000237105">
    <property type="component" value="Unassembled WGS sequence"/>
</dbReference>
<feature type="compositionally biased region" description="Basic and acidic residues" evidence="1">
    <location>
        <begin position="66"/>
        <end position="79"/>
    </location>
</feature>
<accession>A0A2P5BX09</accession>
<feature type="compositionally biased region" description="Basic and acidic residues" evidence="1">
    <location>
        <begin position="24"/>
        <end position="37"/>
    </location>
</feature>
<reference evidence="3" key="1">
    <citation type="submission" date="2016-06" db="EMBL/GenBank/DDBJ databases">
        <title>Parallel loss of symbiosis genes in relatives of nitrogen-fixing non-legume Parasponia.</title>
        <authorList>
            <person name="Van Velzen R."/>
            <person name="Holmer R."/>
            <person name="Bu F."/>
            <person name="Rutten L."/>
            <person name="Van Zeijl A."/>
            <person name="Liu W."/>
            <person name="Santuari L."/>
            <person name="Cao Q."/>
            <person name="Sharma T."/>
            <person name="Shen D."/>
            <person name="Roswanjaya Y."/>
            <person name="Wardhani T."/>
            <person name="Kalhor M.S."/>
            <person name="Jansen J."/>
            <person name="Van den Hoogen J."/>
            <person name="Gungor B."/>
            <person name="Hartog M."/>
            <person name="Hontelez J."/>
            <person name="Verver J."/>
            <person name="Yang W.-C."/>
            <person name="Schijlen E."/>
            <person name="Repin R."/>
            <person name="Schilthuizen M."/>
            <person name="Schranz E."/>
            <person name="Heidstra R."/>
            <person name="Miyata K."/>
            <person name="Fedorova E."/>
            <person name="Kohlen W."/>
            <person name="Bisseling T."/>
            <person name="Smit S."/>
            <person name="Geurts R."/>
        </authorList>
    </citation>
    <scope>NUCLEOTIDE SEQUENCE [LARGE SCALE GENOMIC DNA]</scope>
    <source>
        <strain evidence="3">cv. WU1-14</strain>
    </source>
</reference>
<organism evidence="2 3">
    <name type="scientific">Parasponia andersonii</name>
    <name type="common">Sponia andersonii</name>
    <dbReference type="NCBI Taxonomy" id="3476"/>
    <lineage>
        <taxon>Eukaryota</taxon>
        <taxon>Viridiplantae</taxon>
        <taxon>Streptophyta</taxon>
        <taxon>Embryophyta</taxon>
        <taxon>Tracheophyta</taxon>
        <taxon>Spermatophyta</taxon>
        <taxon>Magnoliopsida</taxon>
        <taxon>eudicotyledons</taxon>
        <taxon>Gunneridae</taxon>
        <taxon>Pentapetalae</taxon>
        <taxon>rosids</taxon>
        <taxon>fabids</taxon>
        <taxon>Rosales</taxon>
        <taxon>Cannabaceae</taxon>
        <taxon>Parasponia</taxon>
    </lineage>
</organism>
<comment type="caution">
    <text evidence="2">The sequence shown here is derived from an EMBL/GenBank/DDBJ whole genome shotgun (WGS) entry which is preliminary data.</text>
</comment>
<name>A0A2P5BX09_PARAD</name>
<protein>
    <submittedName>
        <fullName evidence="2">Uncharacterized protein</fullName>
    </submittedName>
</protein>
<feature type="region of interest" description="Disordered" evidence="1">
    <location>
        <begin position="1"/>
        <end position="79"/>
    </location>
</feature>